<reference evidence="1 2" key="1">
    <citation type="journal article" date="2015" name="Proc. Natl. Acad. Sci. U.S.A.">
        <title>The resurrection genome of Boea hygrometrica: A blueprint for survival of dehydration.</title>
        <authorList>
            <person name="Xiao L."/>
            <person name="Yang G."/>
            <person name="Zhang L."/>
            <person name="Yang X."/>
            <person name="Zhao S."/>
            <person name="Ji Z."/>
            <person name="Zhou Q."/>
            <person name="Hu M."/>
            <person name="Wang Y."/>
            <person name="Chen M."/>
            <person name="Xu Y."/>
            <person name="Jin H."/>
            <person name="Xiao X."/>
            <person name="Hu G."/>
            <person name="Bao F."/>
            <person name="Hu Y."/>
            <person name="Wan P."/>
            <person name="Li L."/>
            <person name="Deng X."/>
            <person name="Kuang T."/>
            <person name="Xiang C."/>
            <person name="Zhu J.K."/>
            <person name="Oliver M.J."/>
            <person name="He Y."/>
        </authorList>
    </citation>
    <scope>NUCLEOTIDE SEQUENCE [LARGE SCALE GENOMIC DNA]</scope>
    <source>
        <strain evidence="2">cv. XS01</strain>
    </source>
</reference>
<evidence type="ECO:0000313" key="1">
    <source>
        <dbReference type="EMBL" id="KZV26585.1"/>
    </source>
</evidence>
<gene>
    <name evidence="1" type="ORF">F511_07550</name>
</gene>
<evidence type="ECO:0000313" key="2">
    <source>
        <dbReference type="Proteomes" id="UP000250235"/>
    </source>
</evidence>
<dbReference type="EMBL" id="KV011196">
    <property type="protein sequence ID" value="KZV26585.1"/>
    <property type="molecule type" value="Genomic_DNA"/>
</dbReference>
<proteinExistence type="predicted"/>
<organism evidence="1 2">
    <name type="scientific">Dorcoceras hygrometricum</name>
    <dbReference type="NCBI Taxonomy" id="472368"/>
    <lineage>
        <taxon>Eukaryota</taxon>
        <taxon>Viridiplantae</taxon>
        <taxon>Streptophyta</taxon>
        <taxon>Embryophyta</taxon>
        <taxon>Tracheophyta</taxon>
        <taxon>Spermatophyta</taxon>
        <taxon>Magnoliopsida</taxon>
        <taxon>eudicotyledons</taxon>
        <taxon>Gunneridae</taxon>
        <taxon>Pentapetalae</taxon>
        <taxon>asterids</taxon>
        <taxon>lamiids</taxon>
        <taxon>Lamiales</taxon>
        <taxon>Gesneriaceae</taxon>
        <taxon>Didymocarpoideae</taxon>
        <taxon>Trichosporeae</taxon>
        <taxon>Loxocarpinae</taxon>
        <taxon>Dorcoceras</taxon>
    </lineage>
</organism>
<dbReference type="Proteomes" id="UP000250235">
    <property type="component" value="Unassembled WGS sequence"/>
</dbReference>
<protein>
    <submittedName>
        <fullName evidence="1">Uncharacterized protein</fullName>
    </submittedName>
</protein>
<dbReference type="AlphaFoldDB" id="A0A2Z7AXK4"/>
<sequence length="123" mass="13579">MWQSAVIIVAQRIEFKKKSGSSSSCSGSSSSGGTKVEYCGQCGGRHPTAQCVGVQSCNVCGQYGHFARLSHSTSAISTAAVIREDSADGIRFEFYRVLLRIDKRRRFDKLERRRGSAQYRFSS</sequence>
<accession>A0A2Z7AXK4</accession>
<name>A0A2Z7AXK4_9LAMI</name>
<keyword evidence="2" id="KW-1185">Reference proteome</keyword>